<protein>
    <submittedName>
        <fullName evidence="2">Carboxymuconolactone decarboxylase family protein</fullName>
    </submittedName>
</protein>
<dbReference type="EMBL" id="JBHSMC010000020">
    <property type="protein sequence ID" value="MFC5465918.1"/>
    <property type="molecule type" value="Genomic_DNA"/>
</dbReference>
<organism evidence="2 3">
    <name type="scientific">Lederbergia graminis</name>
    <dbReference type="NCBI Taxonomy" id="735518"/>
    <lineage>
        <taxon>Bacteria</taxon>
        <taxon>Bacillati</taxon>
        <taxon>Bacillota</taxon>
        <taxon>Bacilli</taxon>
        <taxon>Bacillales</taxon>
        <taxon>Bacillaceae</taxon>
        <taxon>Lederbergia</taxon>
    </lineage>
</organism>
<dbReference type="Gene3D" id="1.20.1290.10">
    <property type="entry name" value="AhpD-like"/>
    <property type="match status" value="2"/>
</dbReference>
<dbReference type="NCBIfam" id="TIGR00778">
    <property type="entry name" value="ahpD_dom"/>
    <property type="match status" value="2"/>
</dbReference>
<dbReference type="PANTHER" id="PTHR33930">
    <property type="entry name" value="ALKYL HYDROPEROXIDE REDUCTASE AHPD"/>
    <property type="match status" value="1"/>
</dbReference>
<dbReference type="SUPFAM" id="SSF69118">
    <property type="entry name" value="AhpD-like"/>
    <property type="match status" value="2"/>
</dbReference>
<evidence type="ECO:0000259" key="1">
    <source>
        <dbReference type="Pfam" id="PF02627"/>
    </source>
</evidence>
<dbReference type="RefSeq" id="WP_382353052.1">
    <property type="nucleotide sequence ID" value="NZ_JBHSMC010000020.1"/>
</dbReference>
<proteinExistence type="predicted"/>
<dbReference type="PANTHER" id="PTHR33930:SF8">
    <property type="entry name" value="4-CARBOXYMUCONOLACTONE DECARBOXYLASE"/>
    <property type="match status" value="1"/>
</dbReference>
<feature type="domain" description="Carboxymuconolactone decarboxylase-like" evidence="1">
    <location>
        <begin position="22"/>
        <end position="102"/>
    </location>
</feature>
<dbReference type="Proteomes" id="UP001596147">
    <property type="component" value="Unassembled WGS sequence"/>
</dbReference>
<evidence type="ECO:0000313" key="2">
    <source>
        <dbReference type="EMBL" id="MFC5465918.1"/>
    </source>
</evidence>
<keyword evidence="3" id="KW-1185">Reference proteome</keyword>
<feature type="domain" description="Carboxymuconolactone decarboxylase-like" evidence="1">
    <location>
        <begin position="131"/>
        <end position="208"/>
    </location>
</feature>
<reference evidence="3" key="1">
    <citation type="journal article" date="2019" name="Int. J. Syst. Evol. Microbiol.">
        <title>The Global Catalogue of Microorganisms (GCM) 10K type strain sequencing project: providing services to taxonomists for standard genome sequencing and annotation.</title>
        <authorList>
            <consortium name="The Broad Institute Genomics Platform"/>
            <consortium name="The Broad Institute Genome Sequencing Center for Infectious Disease"/>
            <person name="Wu L."/>
            <person name="Ma J."/>
        </authorList>
    </citation>
    <scope>NUCLEOTIDE SEQUENCE [LARGE SCALE GENOMIC DNA]</scope>
    <source>
        <strain evidence="3">CGMCC 1.12237</strain>
    </source>
</reference>
<dbReference type="InterPro" id="IPR003779">
    <property type="entry name" value="CMD-like"/>
</dbReference>
<gene>
    <name evidence="2" type="ORF">ACFPM4_14395</name>
</gene>
<sequence>MSSPLYAKEYVKNLRQVRDLAPEQTRAFLEYSSSVLKDGALSKKEKEIIAVAITHVTECPYCIDTHTKSAKKAGASLEELVEAIYVVAAVEAGGAVTHSTHASNALNSEAEDELYKRSNLKQLGQLGKFAPDGFKGYTHFSTTAMKAGKLSVKMKELIAVAVAHASQCPYCIDVHTKKAVEAGASNEELAEAIMVTSLLLAGGAYAHIANMIESYK</sequence>
<comment type="caution">
    <text evidence="2">The sequence shown here is derived from an EMBL/GenBank/DDBJ whole genome shotgun (WGS) entry which is preliminary data.</text>
</comment>
<evidence type="ECO:0000313" key="3">
    <source>
        <dbReference type="Proteomes" id="UP001596147"/>
    </source>
</evidence>
<dbReference type="InterPro" id="IPR029032">
    <property type="entry name" value="AhpD-like"/>
</dbReference>
<name>A0ABW0LJT3_9BACI</name>
<dbReference type="InterPro" id="IPR004675">
    <property type="entry name" value="AhpD_core"/>
</dbReference>
<dbReference type="Pfam" id="PF02627">
    <property type="entry name" value="CMD"/>
    <property type="match status" value="2"/>
</dbReference>
<accession>A0ABW0LJT3</accession>